<evidence type="ECO:0000256" key="1">
    <source>
        <dbReference type="SAM" id="MobiDB-lite"/>
    </source>
</evidence>
<reference evidence="2" key="2">
    <citation type="journal article" date="2015" name="Data Brief">
        <title>Shoot transcriptome of the giant reed, Arundo donax.</title>
        <authorList>
            <person name="Barrero R.A."/>
            <person name="Guerrero F.D."/>
            <person name="Moolhuijzen P."/>
            <person name="Goolsby J.A."/>
            <person name="Tidwell J."/>
            <person name="Bellgard S.E."/>
            <person name="Bellgard M.I."/>
        </authorList>
    </citation>
    <scope>NUCLEOTIDE SEQUENCE</scope>
    <source>
        <tissue evidence="2">Shoot tissue taken approximately 20 cm above the soil surface</tissue>
    </source>
</reference>
<feature type="compositionally biased region" description="Polar residues" evidence="1">
    <location>
        <begin position="66"/>
        <end position="78"/>
    </location>
</feature>
<proteinExistence type="predicted"/>
<dbReference type="AlphaFoldDB" id="A0A0A8YYJ8"/>
<evidence type="ECO:0000313" key="2">
    <source>
        <dbReference type="EMBL" id="JAD31621.1"/>
    </source>
</evidence>
<name>A0A0A8YYJ8_ARUDO</name>
<reference evidence="2" key="1">
    <citation type="submission" date="2014-09" db="EMBL/GenBank/DDBJ databases">
        <authorList>
            <person name="Magalhaes I.L.F."/>
            <person name="Oliveira U."/>
            <person name="Santos F.R."/>
            <person name="Vidigal T.H.D.A."/>
            <person name="Brescovit A.D."/>
            <person name="Santos A.J."/>
        </authorList>
    </citation>
    <scope>NUCLEOTIDE SEQUENCE</scope>
    <source>
        <tissue evidence="2">Shoot tissue taken approximately 20 cm above the soil surface</tissue>
    </source>
</reference>
<sequence length="119" mass="12472">MLGPGSRTTGVPANNLFGQFCQPSHQAFPAPTFGSSEVKFGVSGPFGSQTSKQPSGSLQGSSMSSVNNFPKSPVSSSVQHRDIDRQSLDLLNGMMAPTSAINQAPVQDDKMKIRMIASG</sequence>
<protein>
    <submittedName>
        <fullName evidence="2">Uncharacterized protein</fullName>
    </submittedName>
</protein>
<organism evidence="2">
    <name type="scientific">Arundo donax</name>
    <name type="common">Giant reed</name>
    <name type="synonym">Donax arundinaceus</name>
    <dbReference type="NCBI Taxonomy" id="35708"/>
    <lineage>
        <taxon>Eukaryota</taxon>
        <taxon>Viridiplantae</taxon>
        <taxon>Streptophyta</taxon>
        <taxon>Embryophyta</taxon>
        <taxon>Tracheophyta</taxon>
        <taxon>Spermatophyta</taxon>
        <taxon>Magnoliopsida</taxon>
        <taxon>Liliopsida</taxon>
        <taxon>Poales</taxon>
        <taxon>Poaceae</taxon>
        <taxon>PACMAD clade</taxon>
        <taxon>Arundinoideae</taxon>
        <taxon>Arundineae</taxon>
        <taxon>Arundo</taxon>
    </lineage>
</organism>
<feature type="compositionally biased region" description="Low complexity" evidence="1">
    <location>
        <begin position="55"/>
        <end position="65"/>
    </location>
</feature>
<feature type="region of interest" description="Disordered" evidence="1">
    <location>
        <begin position="40"/>
        <end position="91"/>
    </location>
</feature>
<dbReference type="EMBL" id="GBRH01266274">
    <property type="protein sequence ID" value="JAD31621.1"/>
    <property type="molecule type" value="Transcribed_RNA"/>
</dbReference>
<accession>A0A0A8YYJ8</accession>